<dbReference type="EMBL" id="JAHQCS010000097">
    <property type="protein sequence ID" value="MBU9712347.1"/>
    <property type="molecule type" value="Genomic_DNA"/>
</dbReference>
<dbReference type="PANTHER" id="PTHR34351">
    <property type="entry name" value="SLR1927 PROTEIN-RELATED"/>
    <property type="match status" value="1"/>
</dbReference>
<accession>A0ABS6JFA8</accession>
<name>A0ABS6JFA8_9BACI</name>
<feature type="transmembrane region" description="Helical" evidence="1">
    <location>
        <begin position="41"/>
        <end position="60"/>
    </location>
</feature>
<evidence type="ECO:0000256" key="1">
    <source>
        <dbReference type="SAM" id="Phobius"/>
    </source>
</evidence>
<evidence type="ECO:0000313" key="4">
    <source>
        <dbReference type="Proteomes" id="UP000784880"/>
    </source>
</evidence>
<protein>
    <submittedName>
        <fullName evidence="3">DUF58 domain-containing protein</fullName>
    </submittedName>
</protein>
<comment type="caution">
    <text evidence="3">The sequence shown here is derived from an EMBL/GenBank/DDBJ whole genome shotgun (WGS) entry which is preliminary data.</text>
</comment>
<keyword evidence="1" id="KW-0812">Transmembrane</keyword>
<evidence type="ECO:0000259" key="2">
    <source>
        <dbReference type="Pfam" id="PF01882"/>
    </source>
</evidence>
<evidence type="ECO:0000313" key="3">
    <source>
        <dbReference type="EMBL" id="MBU9712347.1"/>
    </source>
</evidence>
<proteinExistence type="predicted"/>
<dbReference type="RefSeq" id="WP_217066534.1">
    <property type="nucleotide sequence ID" value="NZ_JAHQCS010000097.1"/>
</dbReference>
<organism evidence="3 4">
    <name type="scientific">Evansella tamaricis</name>
    <dbReference type="NCBI Taxonomy" id="2069301"/>
    <lineage>
        <taxon>Bacteria</taxon>
        <taxon>Bacillati</taxon>
        <taxon>Bacillota</taxon>
        <taxon>Bacilli</taxon>
        <taxon>Bacillales</taxon>
        <taxon>Bacillaceae</taxon>
        <taxon>Evansella</taxon>
    </lineage>
</organism>
<feature type="domain" description="DUF58" evidence="2">
    <location>
        <begin position="215"/>
        <end position="325"/>
    </location>
</feature>
<dbReference type="Pfam" id="PF01882">
    <property type="entry name" value="DUF58"/>
    <property type="match status" value="1"/>
</dbReference>
<keyword evidence="4" id="KW-1185">Reference proteome</keyword>
<keyword evidence="1" id="KW-0472">Membrane</keyword>
<keyword evidence="1" id="KW-1133">Transmembrane helix</keyword>
<gene>
    <name evidence="3" type="ORF">KS419_11405</name>
</gene>
<dbReference type="PANTHER" id="PTHR34351:SF2">
    <property type="entry name" value="DUF58 DOMAIN-CONTAINING PROTEIN"/>
    <property type="match status" value="1"/>
</dbReference>
<reference evidence="3 4" key="1">
    <citation type="submission" date="2021-06" db="EMBL/GenBank/DDBJ databases">
        <title>Bacillus sp. RD4P76, an endophyte from a halophyte.</title>
        <authorList>
            <person name="Sun J.-Q."/>
        </authorList>
    </citation>
    <scope>NUCLEOTIDE SEQUENCE [LARGE SCALE GENOMIC DNA]</scope>
    <source>
        <strain evidence="3 4">CGMCC 1.15917</strain>
    </source>
</reference>
<feature type="transmembrane region" description="Helical" evidence="1">
    <location>
        <begin position="16"/>
        <end position="35"/>
    </location>
</feature>
<dbReference type="InterPro" id="IPR002881">
    <property type="entry name" value="DUF58"/>
</dbReference>
<dbReference type="Proteomes" id="UP000784880">
    <property type="component" value="Unassembled WGS sequence"/>
</dbReference>
<sequence>MLQQWKEYWMPKDQQTLFVGILLVWFCSTLFFLFAGGKLSFILFLIMSIITVYLMMLTRWSGIKEITGKRIITKPMGKQRIESDDTLTVSMTFKIPGFWPLPYVFIKDQVKHHHAGETLYESSFVPDYYRSGSIVYTIPSLRRGKYEFGETECSTVDLLNLFEHKSSLKLPVSLNVFPRTIPIRKWSSIARVKKSESYPLTTPIFQKETTEMDGVKEYIQGDRLSKIHWKASAKTGILKSKEFIKESKPRINLLLDQFPLVYQSDRQFELAVSVAASLIQYTEKNHLPTGLFSPGCNIRYFEPKGNTTFFHQLENHLLEVNKDGKFPIYEVMFDRRFRQMTDSTLVIISPDTSEDFYQRLKWLKRMNIHACHIWVSPEEDTEHSHWQKALFKHNILFYRVGELKELPAVLGGDYI</sequence>